<accession>A0A434AEN9</accession>
<reference evidence="1 2" key="1">
    <citation type="submission" date="2018-11" db="EMBL/GenBank/DDBJ databases">
        <title>Parancylomarina longa gen. nov., sp. nov., isolated from sediments of southern Okinawa.</title>
        <authorList>
            <person name="Fu T."/>
        </authorList>
    </citation>
    <scope>NUCLEOTIDE SEQUENCE [LARGE SCALE GENOMIC DNA]</scope>
    <source>
        <strain evidence="1 2">T3-2 S1-C</strain>
    </source>
</reference>
<keyword evidence="2" id="KW-1185">Reference proteome</keyword>
<dbReference type="Proteomes" id="UP000282985">
    <property type="component" value="Unassembled WGS sequence"/>
</dbReference>
<evidence type="ECO:0000313" key="2">
    <source>
        <dbReference type="Proteomes" id="UP000282985"/>
    </source>
</evidence>
<dbReference type="AlphaFoldDB" id="A0A434AEN9"/>
<comment type="caution">
    <text evidence="1">The sequence shown here is derived from an EMBL/GenBank/DDBJ whole genome shotgun (WGS) entry which is preliminary data.</text>
</comment>
<organism evidence="1 2">
    <name type="scientific">Ancylomarina longa</name>
    <dbReference type="NCBI Taxonomy" id="2487017"/>
    <lineage>
        <taxon>Bacteria</taxon>
        <taxon>Pseudomonadati</taxon>
        <taxon>Bacteroidota</taxon>
        <taxon>Bacteroidia</taxon>
        <taxon>Marinilabiliales</taxon>
        <taxon>Marinifilaceae</taxon>
        <taxon>Ancylomarina</taxon>
    </lineage>
</organism>
<protein>
    <submittedName>
        <fullName evidence="1">Uncharacterized protein</fullName>
    </submittedName>
</protein>
<sequence>MRYKCKTQFFLPKIFYSMKKLLFNLLLICNVFSVTIAQNGDFRSQMNAIFENVDLTQVPSGILSDYGLSLVDDSLYNGQIVSDNILSPQIWRGLYSDLWSGQVDVNSNMFDLTTVNSRIESHASDDVAVIPRCLQNPFVW</sequence>
<dbReference type="EMBL" id="RJJX01000057">
    <property type="protein sequence ID" value="RUT72802.1"/>
    <property type="molecule type" value="Genomic_DNA"/>
</dbReference>
<proteinExistence type="predicted"/>
<evidence type="ECO:0000313" key="1">
    <source>
        <dbReference type="EMBL" id="RUT72802.1"/>
    </source>
</evidence>
<gene>
    <name evidence="1" type="ORF">DLK05_16670</name>
</gene>
<name>A0A434AEN9_9BACT</name>